<sequence>MPDPTEIPAGLVAYLAERDRHRARRVANALAERTPAERTLMKEAAVMGYVQGRQASRDAEVPPDSAILRSVVAACLDMPDLCPAISAHEAAEEATDA</sequence>
<name>A0ABP8UAQ8_9ACTN</name>
<gene>
    <name evidence="1" type="ORF">GCM10023196_035890</name>
</gene>
<organism evidence="1 2">
    <name type="scientific">Actinoallomurus vinaceus</name>
    <dbReference type="NCBI Taxonomy" id="1080074"/>
    <lineage>
        <taxon>Bacteria</taxon>
        <taxon>Bacillati</taxon>
        <taxon>Actinomycetota</taxon>
        <taxon>Actinomycetes</taxon>
        <taxon>Streptosporangiales</taxon>
        <taxon>Thermomonosporaceae</taxon>
        <taxon>Actinoallomurus</taxon>
    </lineage>
</organism>
<dbReference type="Proteomes" id="UP001501442">
    <property type="component" value="Unassembled WGS sequence"/>
</dbReference>
<evidence type="ECO:0000313" key="1">
    <source>
        <dbReference type="EMBL" id="GAA4626676.1"/>
    </source>
</evidence>
<dbReference type="RefSeq" id="WP_345431974.1">
    <property type="nucleotide sequence ID" value="NZ_BAABHK010000004.1"/>
</dbReference>
<comment type="caution">
    <text evidence="1">The sequence shown here is derived from an EMBL/GenBank/DDBJ whole genome shotgun (WGS) entry which is preliminary data.</text>
</comment>
<dbReference type="EMBL" id="BAABHK010000004">
    <property type="protein sequence ID" value="GAA4626676.1"/>
    <property type="molecule type" value="Genomic_DNA"/>
</dbReference>
<accession>A0ABP8UAQ8</accession>
<protein>
    <submittedName>
        <fullName evidence="1">Uncharacterized protein</fullName>
    </submittedName>
</protein>
<reference evidence="2" key="1">
    <citation type="journal article" date="2019" name="Int. J. Syst. Evol. Microbiol.">
        <title>The Global Catalogue of Microorganisms (GCM) 10K type strain sequencing project: providing services to taxonomists for standard genome sequencing and annotation.</title>
        <authorList>
            <consortium name="The Broad Institute Genomics Platform"/>
            <consortium name="The Broad Institute Genome Sequencing Center for Infectious Disease"/>
            <person name="Wu L."/>
            <person name="Ma J."/>
        </authorList>
    </citation>
    <scope>NUCLEOTIDE SEQUENCE [LARGE SCALE GENOMIC DNA]</scope>
    <source>
        <strain evidence="2">JCM 17939</strain>
    </source>
</reference>
<evidence type="ECO:0000313" key="2">
    <source>
        <dbReference type="Proteomes" id="UP001501442"/>
    </source>
</evidence>
<keyword evidence="2" id="KW-1185">Reference proteome</keyword>
<proteinExistence type="predicted"/>